<name>A0A0F9N4D2_9ZZZZ</name>
<dbReference type="EMBL" id="LAZR01007689">
    <property type="protein sequence ID" value="KKM83595.1"/>
    <property type="molecule type" value="Genomic_DNA"/>
</dbReference>
<sequence length="228" mass="26444">FSSIDKIILYGASMIKPALKAGIPKDKMKIIPTGINPYIKKKDKDIRVEFNIHKDEKIILFAGLLVNDRKGVDIIIKTIHQLRECKIKLIVLGDGGKKKAYENLVKKYGLENKVIFTGFRRDIHNFYHEADLFFLPSRGEGLAGVIMESMLYKVPVITSDIIGTKDLIRDNVNGFLCKTENIMSYKEKILILLYNKELRKRFTEYSYKKIITNFNWDVIIDKYTELYV</sequence>
<comment type="caution">
    <text evidence="2">The sequence shown here is derived from an EMBL/GenBank/DDBJ whole genome shotgun (WGS) entry which is preliminary data.</text>
</comment>
<dbReference type="AlphaFoldDB" id="A0A0F9N4D2"/>
<protein>
    <recommendedName>
        <fullName evidence="1">Glycosyl transferase family 1 domain-containing protein</fullName>
    </recommendedName>
</protein>
<dbReference type="SUPFAM" id="SSF53756">
    <property type="entry name" value="UDP-Glycosyltransferase/glycogen phosphorylase"/>
    <property type="match status" value="1"/>
</dbReference>
<dbReference type="InterPro" id="IPR001296">
    <property type="entry name" value="Glyco_trans_1"/>
</dbReference>
<reference evidence="2" key="1">
    <citation type="journal article" date="2015" name="Nature">
        <title>Complex archaea that bridge the gap between prokaryotes and eukaryotes.</title>
        <authorList>
            <person name="Spang A."/>
            <person name="Saw J.H."/>
            <person name="Jorgensen S.L."/>
            <person name="Zaremba-Niedzwiedzka K."/>
            <person name="Martijn J."/>
            <person name="Lind A.E."/>
            <person name="van Eijk R."/>
            <person name="Schleper C."/>
            <person name="Guy L."/>
            <person name="Ettema T.J."/>
        </authorList>
    </citation>
    <scope>NUCLEOTIDE SEQUENCE</scope>
</reference>
<accession>A0A0F9N4D2</accession>
<evidence type="ECO:0000259" key="1">
    <source>
        <dbReference type="Pfam" id="PF00534"/>
    </source>
</evidence>
<dbReference type="GO" id="GO:0016757">
    <property type="term" value="F:glycosyltransferase activity"/>
    <property type="evidence" value="ECO:0007669"/>
    <property type="project" value="InterPro"/>
</dbReference>
<proteinExistence type="predicted"/>
<dbReference type="CDD" id="cd03801">
    <property type="entry name" value="GT4_PimA-like"/>
    <property type="match status" value="1"/>
</dbReference>
<feature type="domain" description="Glycosyl transferase family 1" evidence="1">
    <location>
        <begin position="44"/>
        <end position="208"/>
    </location>
</feature>
<dbReference type="Gene3D" id="3.40.50.2000">
    <property type="entry name" value="Glycogen Phosphorylase B"/>
    <property type="match status" value="2"/>
</dbReference>
<dbReference type="Pfam" id="PF00534">
    <property type="entry name" value="Glycos_transf_1"/>
    <property type="match status" value="1"/>
</dbReference>
<gene>
    <name evidence="2" type="ORF">LCGC14_1307850</name>
</gene>
<dbReference type="PANTHER" id="PTHR12526:SF630">
    <property type="entry name" value="GLYCOSYLTRANSFERASE"/>
    <property type="match status" value="1"/>
</dbReference>
<organism evidence="2">
    <name type="scientific">marine sediment metagenome</name>
    <dbReference type="NCBI Taxonomy" id="412755"/>
    <lineage>
        <taxon>unclassified sequences</taxon>
        <taxon>metagenomes</taxon>
        <taxon>ecological metagenomes</taxon>
    </lineage>
</organism>
<evidence type="ECO:0000313" key="2">
    <source>
        <dbReference type="EMBL" id="KKM83595.1"/>
    </source>
</evidence>
<dbReference type="PANTHER" id="PTHR12526">
    <property type="entry name" value="GLYCOSYLTRANSFERASE"/>
    <property type="match status" value="1"/>
</dbReference>
<feature type="non-terminal residue" evidence="2">
    <location>
        <position position="1"/>
    </location>
</feature>